<accession>A0A645FJ41</accession>
<comment type="caution">
    <text evidence="1">The sequence shown here is derived from an EMBL/GenBank/DDBJ whole genome shotgun (WGS) entry which is preliminary data.</text>
</comment>
<reference evidence="1" key="1">
    <citation type="submission" date="2019-08" db="EMBL/GenBank/DDBJ databases">
        <authorList>
            <person name="Kucharzyk K."/>
            <person name="Murdoch R.W."/>
            <person name="Higgins S."/>
            <person name="Loffler F."/>
        </authorList>
    </citation>
    <scope>NUCLEOTIDE SEQUENCE</scope>
</reference>
<dbReference type="EMBL" id="VSSQ01061049">
    <property type="protein sequence ID" value="MPN14418.1"/>
    <property type="molecule type" value="Genomic_DNA"/>
</dbReference>
<gene>
    <name evidence="1" type="ORF">SDC9_161745</name>
</gene>
<protein>
    <submittedName>
        <fullName evidence="1">Uncharacterized protein</fullName>
    </submittedName>
</protein>
<dbReference type="AlphaFoldDB" id="A0A645FJ41"/>
<name>A0A645FJ41_9ZZZZ</name>
<evidence type="ECO:0000313" key="1">
    <source>
        <dbReference type="EMBL" id="MPN14418.1"/>
    </source>
</evidence>
<proteinExistence type="predicted"/>
<sequence length="106" mass="12406">MFYQRVARRDWFSGNPYTLYAGGDYPSARITNYQNPDGPRIFLLRDSYGCAMTPFLSLACGELITFDLRYFGEKDRLMNYVDWLKPDIVIMMYTSGRLSLDTLLQF</sequence>
<organism evidence="1">
    <name type="scientific">bioreactor metagenome</name>
    <dbReference type="NCBI Taxonomy" id="1076179"/>
    <lineage>
        <taxon>unclassified sequences</taxon>
        <taxon>metagenomes</taxon>
        <taxon>ecological metagenomes</taxon>
    </lineage>
</organism>